<organism evidence="1 2">
    <name type="scientific">Naganishia cerealis</name>
    <dbReference type="NCBI Taxonomy" id="610337"/>
    <lineage>
        <taxon>Eukaryota</taxon>
        <taxon>Fungi</taxon>
        <taxon>Dikarya</taxon>
        <taxon>Basidiomycota</taxon>
        <taxon>Agaricomycotina</taxon>
        <taxon>Tremellomycetes</taxon>
        <taxon>Filobasidiales</taxon>
        <taxon>Filobasidiaceae</taxon>
        <taxon>Naganishia</taxon>
    </lineage>
</organism>
<comment type="caution">
    <text evidence="1">The sequence shown here is derived from an EMBL/GenBank/DDBJ whole genome shotgun (WGS) entry which is preliminary data.</text>
</comment>
<sequence>MSFTDDRQVLHHISLKTWQGPSNHSIDSPSKRMRVSAKASIQSQNESASNSDTPDALEESDSESENDNKQDMLAALEAYNRSMLGLGEPATSRSLADVKGKGKASAIDDDDDSEGDFGGDGVDLDAIMSESDDSGEDEEDEEGELYDEDEELDGFAALHPVTEEAVQTVVYADTGANNRAKISKADYKRFMSSKSMKILASDNPALALDGRKRKAQEDGDEEEQSNISLDKSLHSLLMTTLLPGAHEASRPVDKRNQMSSRLLELANVTGLGEGKAKLGESTHKGHAARMRTAIENAKVDRAEKARAQAQAAGSWVKGVGGLGDSASGPRGLTLAQKKRSEKSLDRKDRDRGLAMGIGRFKGGMLTLNAQEIARGSESRSSRPDGGRSRGRGGGRGGRGKKRD</sequence>
<evidence type="ECO:0000313" key="2">
    <source>
        <dbReference type="Proteomes" id="UP001241377"/>
    </source>
</evidence>
<gene>
    <name evidence="1" type="ORF">QFC19_004072</name>
</gene>
<dbReference type="Proteomes" id="UP001241377">
    <property type="component" value="Unassembled WGS sequence"/>
</dbReference>
<keyword evidence="2" id="KW-1185">Reference proteome</keyword>
<proteinExistence type="predicted"/>
<reference evidence="1" key="1">
    <citation type="submission" date="2023-04" db="EMBL/GenBank/DDBJ databases">
        <title>Draft Genome sequencing of Naganishia species isolated from polar environments using Oxford Nanopore Technology.</title>
        <authorList>
            <person name="Leo P."/>
            <person name="Venkateswaran K."/>
        </authorList>
    </citation>
    <scope>NUCLEOTIDE SEQUENCE</scope>
    <source>
        <strain evidence="1">MNA-CCFEE 5261</strain>
    </source>
</reference>
<dbReference type="EMBL" id="JASBWR010000041">
    <property type="protein sequence ID" value="KAJ9104255.1"/>
    <property type="molecule type" value="Genomic_DNA"/>
</dbReference>
<accession>A0ACC2VYV1</accession>
<evidence type="ECO:0000313" key="1">
    <source>
        <dbReference type="EMBL" id="KAJ9104255.1"/>
    </source>
</evidence>
<name>A0ACC2VYV1_9TREE</name>
<protein>
    <submittedName>
        <fullName evidence="1">Uncharacterized protein</fullName>
    </submittedName>
</protein>